<dbReference type="PROSITE" id="PS50853">
    <property type="entry name" value="FN3"/>
    <property type="match status" value="1"/>
</dbReference>
<dbReference type="SMART" id="SM00060">
    <property type="entry name" value="FN3"/>
    <property type="match status" value="2"/>
</dbReference>
<dbReference type="Gene3D" id="2.120.10.60">
    <property type="entry name" value="Tricorn protease N-terminal domain"/>
    <property type="match status" value="1"/>
</dbReference>
<dbReference type="PANTHER" id="PTHR36842:SF1">
    <property type="entry name" value="PROTEIN TOLB"/>
    <property type="match status" value="1"/>
</dbReference>
<evidence type="ECO:0000259" key="2">
    <source>
        <dbReference type="PROSITE" id="PS50853"/>
    </source>
</evidence>
<sequence length="544" mass="58852">MSHDSPVRGNQSLLARSVFWVLSFGVMATMGCSDDKSVDAGDVTPPDRVADLVATVIEPDSAALSWSAPGDNGLDGRASYFELRRSGSPIDDSTWEAATLVRTGLPKAPGQRDTVVIGGLNVGESFFRLRVADEVPNWSPLSNQVSALIEEPPVPLPVADLRIATVTESIVELAWTAPEIIGQHGTYDLRYSSAPLTEETWTAAEPVDGLPTPATPGSEERFVINDLDSGSDYYFGMKVASGSEGSSDLSNTVGVTLLEVRRLTTSTHRIGANNPEWSPDGTRIVMEADFHTSEGGFPTIFTVPSGGGEPVRFTSVPFALSPSWSSLSDEIAFTSEADGGPIGRIRELSVVDAYPAATPRVVVNHDPYHIGDVVWSPDGREIAYEVLIDRFPRSAELWVLDVATAERRRVVEATRNPIFASWSPESDRLIYSASDGSAQDLWTLDLGSGVEERVTDTPSINEVFPAWSPDGRRIAFASDEAGTIDIWIMDATGANRIRVTTAPDIENYPNWSPDGNELVYVIRENGIRDLWVTTIPQISVGSSR</sequence>
<gene>
    <name evidence="3" type="ORF">KDA27_11460</name>
</gene>
<proteinExistence type="inferred from homology"/>
<evidence type="ECO:0000313" key="3">
    <source>
        <dbReference type="EMBL" id="MCA9756409.1"/>
    </source>
</evidence>
<dbReference type="SUPFAM" id="SSF49265">
    <property type="entry name" value="Fibronectin type III"/>
    <property type="match status" value="1"/>
</dbReference>
<accession>A0A956SEK5</accession>
<organism evidence="3 4">
    <name type="scientific">Eiseniibacteriota bacterium</name>
    <dbReference type="NCBI Taxonomy" id="2212470"/>
    <lineage>
        <taxon>Bacteria</taxon>
        <taxon>Candidatus Eiseniibacteriota</taxon>
    </lineage>
</organism>
<dbReference type="Gene3D" id="2.60.40.10">
    <property type="entry name" value="Immunoglobulins"/>
    <property type="match status" value="2"/>
</dbReference>
<name>A0A956SEK5_UNCEI</name>
<reference evidence="3" key="1">
    <citation type="submission" date="2020-04" db="EMBL/GenBank/DDBJ databases">
        <authorList>
            <person name="Zhang T."/>
        </authorList>
    </citation>
    <scope>NUCLEOTIDE SEQUENCE</scope>
    <source>
        <strain evidence="3">HKST-UBA02</strain>
    </source>
</reference>
<dbReference type="PANTHER" id="PTHR36842">
    <property type="entry name" value="PROTEIN TOLB HOMOLOG"/>
    <property type="match status" value="1"/>
</dbReference>
<comment type="caution">
    <text evidence="3">The sequence shown here is derived from an EMBL/GenBank/DDBJ whole genome shotgun (WGS) entry which is preliminary data.</text>
</comment>
<dbReference type="InterPro" id="IPR003961">
    <property type="entry name" value="FN3_dom"/>
</dbReference>
<dbReference type="EMBL" id="JAGQHS010000052">
    <property type="protein sequence ID" value="MCA9756409.1"/>
    <property type="molecule type" value="Genomic_DNA"/>
</dbReference>
<dbReference type="CDD" id="cd00063">
    <property type="entry name" value="FN3"/>
    <property type="match status" value="1"/>
</dbReference>
<dbReference type="AlphaFoldDB" id="A0A956SEK5"/>
<feature type="domain" description="Fibronectin type-III" evidence="2">
    <location>
        <begin position="157"/>
        <end position="260"/>
    </location>
</feature>
<protein>
    <submittedName>
        <fullName evidence="3">PD40 domain-containing protein</fullName>
    </submittedName>
</protein>
<dbReference type="InterPro" id="IPR013783">
    <property type="entry name" value="Ig-like_fold"/>
</dbReference>
<dbReference type="InterPro" id="IPR011659">
    <property type="entry name" value="WD40"/>
</dbReference>
<dbReference type="SUPFAM" id="SSF82171">
    <property type="entry name" value="DPP6 N-terminal domain-like"/>
    <property type="match status" value="1"/>
</dbReference>
<dbReference type="Gene3D" id="2.120.10.30">
    <property type="entry name" value="TolB, C-terminal domain"/>
    <property type="match status" value="1"/>
</dbReference>
<dbReference type="Proteomes" id="UP000739538">
    <property type="component" value="Unassembled WGS sequence"/>
</dbReference>
<evidence type="ECO:0000256" key="1">
    <source>
        <dbReference type="ARBA" id="ARBA00009820"/>
    </source>
</evidence>
<dbReference type="InterPro" id="IPR036116">
    <property type="entry name" value="FN3_sf"/>
</dbReference>
<evidence type="ECO:0000313" key="4">
    <source>
        <dbReference type="Proteomes" id="UP000739538"/>
    </source>
</evidence>
<dbReference type="Pfam" id="PF07676">
    <property type="entry name" value="PD40"/>
    <property type="match status" value="3"/>
</dbReference>
<dbReference type="InterPro" id="IPR011042">
    <property type="entry name" value="6-blade_b-propeller_TolB-like"/>
</dbReference>
<reference evidence="3" key="2">
    <citation type="journal article" date="2021" name="Microbiome">
        <title>Successional dynamics and alternative stable states in a saline activated sludge microbial community over 9 years.</title>
        <authorList>
            <person name="Wang Y."/>
            <person name="Ye J."/>
            <person name="Ju F."/>
            <person name="Liu L."/>
            <person name="Boyd J.A."/>
            <person name="Deng Y."/>
            <person name="Parks D.H."/>
            <person name="Jiang X."/>
            <person name="Yin X."/>
            <person name="Woodcroft B.J."/>
            <person name="Tyson G.W."/>
            <person name="Hugenholtz P."/>
            <person name="Polz M.F."/>
            <person name="Zhang T."/>
        </authorList>
    </citation>
    <scope>NUCLEOTIDE SEQUENCE</scope>
    <source>
        <strain evidence="3">HKST-UBA02</strain>
    </source>
</reference>
<comment type="similarity">
    <text evidence="1">Belongs to the TolB family.</text>
</comment>